<gene>
    <name evidence="3" type="ORF">JK386_02365</name>
</gene>
<protein>
    <submittedName>
        <fullName evidence="3">Uncharacterized protein</fullName>
    </submittedName>
</protein>
<dbReference type="Proteomes" id="UP000663791">
    <property type="component" value="Unassembled WGS sequence"/>
</dbReference>
<evidence type="ECO:0000256" key="2">
    <source>
        <dbReference type="SAM" id="Phobius"/>
    </source>
</evidence>
<dbReference type="EMBL" id="JAERTX010000001">
    <property type="protein sequence ID" value="MBM9458732.1"/>
    <property type="molecule type" value="Genomic_DNA"/>
</dbReference>
<dbReference type="RefSeq" id="WP_205290004.1">
    <property type="nucleotide sequence ID" value="NZ_CP074406.1"/>
</dbReference>
<keyword evidence="2" id="KW-0472">Membrane</keyword>
<feature type="coiled-coil region" evidence="1">
    <location>
        <begin position="15"/>
        <end position="53"/>
    </location>
</feature>
<keyword evidence="4" id="KW-1185">Reference proteome</keyword>
<proteinExistence type="predicted"/>
<comment type="caution">
    <text evidence="3">The sequence shown here is derived from an EMBL/GenBank/DDBJ whole genome shotgun (WGS) entry which is preliminary data.</text>
</comment>
<keyword evidence="1" id="KW-0175">Coiled coil</keyword>
<name>A0A938XYD4_9ACTN</name>
<evidence type="ECO:0000256" key="1">
    <source>
        <dbReference type="SAM" id="Coils"/>
    </source>
</evidence>
<sequence length="533" mass="56151">MSNNYWTDWQQNRRIEEAEERLDAERRARSRLAEHMRRQQGDLQSQIDRLTRAFVALVEHEDIRAELGQHADAAALRRYAREVVATVIVTGGAALRGVAEPGDVPGYWLAAAARGVASIARGEAGGEELLAEARRRDPVRAALFGCLLAAQTRDPRWAPADLAAVLPDGTTIATAQRRIWLAVAEGRLAPADVDAPGQLVTALRRVVESDPVAIEARVTDWLSKRAATSSKALPAEKAAAELDALRTLLTHGTDTAPQPRSAARGGVVASFLGADLDADPVAPSDPADLPPEDPEADCLRSLVDEGSPAEGDILQRMVAVRADLGFLDERAASMTSTYTEPAGDVTQLVLEDLAAGPGSPVSDVALRVLAPTLGRLAEDLGRRAAAAPEATKDVNAVGGGASIRVGTAGPVGEWRGPVTESVLRRHPIGAWMQPTGIGLAALGAVLTVLGLLLPGLVGIGVVLLLGGGGLLGWMFHRRQQRTSDLASTLEATEQRVDQTRHELIEEHSRAASAAGSAQAALGVVRRQLGVVTG</sequence>
<keyword evidence="2" id="KW-0812">Transmembrane</keyword>
<accession>A0A938XYD4</accession>
<evidence type="ECO:0000313" key="4">
    <source>
        <dbReference type="Proteomes" id="UP000663791"/>
    </source>
</evidence>
<feature type="transmembrane region" description="Helical" evidence="2">
    <location>
        <begin position="455"/>
        <end position="475"/>
    </location>
</feature>
<evidence type="ECO:0000313" key="3">
    <source>
        <dbReference type="EMBL" id="MBM9458732.1"/>
    </source>
</evidence>
<dbReference type="AlphaFoldDB" id="A0A938XYD4"/>
<keyword evidence="2" id="KW-1133">Transmembrane helix</keyword>
<reference evidence="3" key="1">
    <citation type="submission" date="2021-01" db="EMBL/GenBank/DDBJ databases">
        <title>Novel species in genus Nocardioides.</title>
        <authorList>
            <person name="Zhang G."/>
        </authorList>
    </citation>
    <scope>NUCLEOTIDE SEQUENCE</scope>
    <source>
        <strain evidence="3">Zg-536</strain>
    </source>
</reference>
<organism evidence="3 4">
    <name type="scientific">Nocardioides faecalis</name>
    <dbReference type="NCBI Taxonomy" id="2803858"/>
    <lineage>
        <taxon>Bacteria</taxon>
        <taxon>Bacillati</taxon>
        <taxon>Actinomycetota</taxon>
        <taxon>Actinomycetes</taxon>
        <taxon>Propionibacteriales</taxon>
        <taxon>Nocardioidaceae</taxon>
        <taxon>Nocardioides</taxon>
    </lineage>
</organism>